<gene>
    <name evidence="3" type="ORF">B5E75_07670</name>
</gene>
<dbReference type="RefSeq" id="WP_087358163.1">
    <property type="nucleotide sequence ID" value="NZ_NFLJ01000019.1"/>
</dbReference>
<dbReference type="Pfam" id="PF01076">
    <property type="entry name" value="Mob_Pre"/>
    <property type="match status" value="1"/>
</dbReference>
<dbReference type="Gene3D" id="3.30.930.30">
    <property type="match status" value="1"/>
</dbReference>
<accession>A0A1Y4SW86</accession>
<evidence type="ECO:0000256" key="2">
    <source>
        <dbReference type="SAM" id="Coils"/>
    </source>
</evidence>
<dbReference type="Proteomes" id="UP000195305">
    <property type="component" value="Unassembled WGS sequence"/>
</dbReference>
<dbReference type="GO" id="GO:0003677">
    <property type="term" value="F:DNA binding"/>
    <property type="evidence" value="ECO:0007669"/>
    <property type="project" value="InterPro"/>
</dbReference>
<reference evidence="3 4" key="1">
    <citation type="journal article" date="2018" name="BMC Genomics">
        <title>Whole genome sequencing and function prediction of 133 gut anaerobes isolated from chicken caecum in pure cultures.</title>
        <authorList>
            <person name="Medvecky M."/>
            <person name="Cejkova D."/>
            <person name="Polansky O."/>
            <person name="Karasova D."/>
            <person name="Kubasova T."/>
            <person name="Cizek A."/>
            <person name="Rychlik I."/>
        </authorList>
    </citation>
    <scope>NUCLEOTIDE SEQUENCE [LARGE SCALE GENOMIC DNA]</scope>
    <source>
        <strain evidence="3 4">An13</strain>
    </source>
</reference>
<dbReference type="NCBIfam" id="NF041497">
    <property type="entry name" value="MobV"/>
    <property type="match status" value="1"/>
</dbReference>
<keyword evidence="4" id="KW-1185">Reference proteome</keyword>
<evidence type="ECO:0000313" key="3">
    <source>
        <dbReference type="EMBL" id="OUQ34199.1"/>
    </source>
</evidence>
<dbReference type="AlphaFoldDB" id="A0A1Y4SW86"/>
<organism evidence="3 4">
    <name type="scientific">Massilimicrobiota timonensis</name>
    <dbReference type="NCBI Taxonomy" id="1776392"/>
    <lineage>
        <taxon>Bacteria</taxon>
        <taxon>Bacillati</taxon>
        <taxon>Bacillota</taxon>
        <taxon>Erysipelotrichia</taxon>
        <taxon>Erysipelotrichales</taxon>
        <taxon>Erysipelotrichaceae</taxon>
        <taxon>Massilimicrobiota</taxon>
    </lineage>
</organism>
<comment type="caution">
    <text evidence="3">The sequence shown here is derived from an EMBL/GenBank/DDBJ whole genome shotgun (WGS) entry which is preliminary data.</text>
</comment>
<protein>
    <recommendedName>
        <fullName evidence="5">Mobilization protein</fullName>
    </recommendedName>
</protein>
<dbReference type="GO" id="GO:0006310">
    <property type="term" value="P:DNA recombination"/>
    <property type="evidence" value="ECO:0007669"/>
    <property type="project" value="InterPro"/>
</dbReference>
<dbReference type="OrthoDB" id="9800759at2"/>
<name>A0A1Y4SW86_9FIRM</name>
<evidence type="ECO:0000313" key="4">
    <source>
        <dbReference type="Proteomes" id="UP000195305"/>
    </source>
</evidence>
<proteinExistence type="inferred from homology"/>
<dbReference type="CDD" id="cd17242">
    <property type="entry name" value="MobM_relaxase"/>
    <property type="match status" value="1"/>
</dbReference>
<dbReference type="EMBL" id="NFLJ01000019">
    <property type="protein sequence ID" value="OUQ34199.1"/>
    <property type="molecule type" value="Genomic_DNA"/>
</dbReference>
<dbReference type="InterPro" id="IPR001668">
    <property type="entry name" value="Mob_Pre"/>
</dbReference>
<keyword evidence="2" id="KW-0175">Coiled coil</keyword>
<evidence type="ECO:0000256" key="1">
    <source>
        <dbReference type="ARBA" id="ARBA00010657"/>
    </source>
</evidence>
<evidence type="ECO:0008006" key="5">
    <source>
        <dbReference type="Google" id="ProtNLM"/>
    </source>
</evidence>
<comment type="similarity">
    <text evidence="1">Belongs to the plasmid mobilization pre family.</text>
</comment>
<sequence>MAHAQKIKKQGVIGLVIHCERREGCELSNQDIDKSRTHLNYNLACDIQPMKPEQFLKKRISEVKHIKRDDIIYMVDWIVTLPKDVPQEDQEKFFESTFQFLTQKYNQKNVVSAWVHNDEATPHIHFSFIPVVEIDGIERLKCKDILTKKELKRFHPDLGAFLEQALGYMPSIQNNATINGNRTIKELKQQEDLSFKKSLENIYKHKEATQNIIDEANHIDYNPSGLLEKTRTLKKCNQIIDGLKYSLNQYQKEVIGLTHLVTIQKEELDMYRSMPLAKQLKQKEEVIHHLYSSIDHLEQRISYEENQFQRLRENYDELEKKNDCLKENVNLYKQFISLLGLDKIFKRFKQMFQKEPNTINAYDLKELYHKAQNAITRVISSLKEKIHYFEEKHPHESLEITIQSKNDRQYRDMEL</sequence>
<feature type="coiled-coil region" evidence="2">
    <location>
        <begin position="280"/>
        <end position="335"/>
    </location>
</feature>